<dbReference type="GO" id="GO:0003723">
    <property type="term" value="F:RNA binding"/>
    <property type="evidence" value="ECO:0007669"/>
    <property type="project" value="UniProtKB-UniRule"/>
</dbReference>
<keyword evidence="1" id="KW-0694">RNA-binding</keyword>
<dbReference type="InterPro" id="IPR012677">
    <property type="entry name" value="Nucleotide-bd_a/b_plait_sf"/>
</dbReference>
<dbReference type="PROSITE" id="PS50102">
    <property type="entry name" value="RRM"/>
    <property type="match status" value="1"/>
</dbReference>
<feature type="domain" description="RRM" evidence="2">
    <location>
        <begin position="78"/>
        <end position="157"/>
    </location>
</feature>
<protein>
    <submittedName>
        <fullName evidence="3">eIF3G</fullName>
    </submittedName>
</protein>
<sequence length="158" mass="17984">MLTKKFTPSEENVKLRSQISEFGTAAAEYNKNRGAIQDSPIPFVSYKTEKEEEVVTSTEKFMPDLQITNEYKRFSNDYSIRVSNIPPSVKQAELERLFAGKIERYARVYLVTDKVTNQSKGVAYVSVKNEEAGKTIVREIGEVVMDGFLLNLAVVKRY</sequence>
<evidence type="ECO:0000256" key="1">
    <source>
        <dbReference type="PROSITE-ProRule" id="PRU00176"/>
    </source>
</evidence>
<comment type="caution">
    <text evidence="3">The sequence shown here is derived from an EMBL/GenBank/DDBJ whole genome shotgun (WGS) entry which is preliminary data.</text>
</comment>
<dbReference type="SMART" id="SM00360">
    <property type="entry name" value="RRM"/>
    <property type="match status" value="1"/>
</dbReference>
<dbReference type="AlphaFoldDB" id="A0A1Y1S7C6"/>
<evidence type="ECO:0000259" key="2">
    <source>
        <dbReference type="PROSITE" id="PS50102"/>
    </source>
</evidence>
<reference evidence="3 4" key="1">
    <citation type="journal article" date="2017" name="Environ. Microbiol.">
        <title>Decay of the glycolytic pathway and adaptation to intranuclear parasitism within Enterocytozoonidae microsporidia.</title>
        <authorList>
            <person name="Wiredu Boakye D."/>
            <person name="Jaroenlak P."/>
            <person name="Prachumwat A."/>
            <person name="Williams T.A."/>
            <person name="Bateman K.S."/>
            <person name="Itsathitphaisarn O."/>
            <person name="Sritunyalucksana K."/>
            <person name="Paszkiewicz K.H."/>
            <person name="Moore K.A."/>
            <person name="Stentiford G.D."/>
            <person name="Williams B.A."/>
        </authorList>
    </citation>
    <scope>NUCLEOTIDE SEQUENCE [LARGE SCALE GENOMIC DNA]</scope>
    <source>
        <strain evidence="3 4">GB1</strain>
    </source>
</reference>
<dbReference type="InterPro" id="IPR035979">
    <property type="entry name" value="RBD_domain_sf"/>
</dbReference>
<dbReference type="EMBL" id="LWDP01000025">
    <property type="protein sequence ID" value="ORD94309.1"/>
    <property type="molecule type" value="Genomic_DNA"/>
</dbReference>
<dbReference type="Gene3D" id="3.30.70.330">
    <property type="match status" value="1"/>
</dbReference>
<keyword evidence="4" id="KW-1185">Reference proteome</keyword>
<dbReference type="OrthoDB" id="639027at2759"/>
<dbReference type="SUPFAM" id="SSF54928">
    <property type="entry name" value="RNA-binding domain, RBD"/>
    <property type="match status" value="1"/>
</dbReference>
<proteinExistence type="predicted"/>
<evidence type="ECO:0000313" key="4">
    <source>
        <dbReference type="Proteomes" id="UP000192639"/>
    </source>
</evidence>
<organism evidence="3 4">
    <name type="scientific">Enterospora canceri</name>
    <dbReference type="NCBI Taxonomy" id="1081671"/>
    <lineage>
        <taxon>Eukaryota</taxon>
        <taxon>Fungi</taxon>
        <taxon>Fungi incertae sedis</taxon>
        <taxon>Microsporidia</taxon>
        <taxon>Enterocytozoonidae</taxon>
        <taxon>Enterospora</taxon>
    </lineage>
</organism>
<dbReference type="InterPro" id="IPR000504">
    <property type="entry name" value="RRM_dom"/>
</dbReference>
<accession>A0A1Y1S7C6</accession>
<gene>
    <name evidence="3" type="primary">EIF3G</name>
    <name evidence="3" type="ORF">ECANGB1_912</name>
</gene>
<name>A0A1Y1S7C6_9MICR</name>
<dbReference type="Proteomes" id="UP000192639">
    <property type="component" value="Unassembled WGS sequence"/>
</dbReference>
<dbReference type="VEuPathDB" id="MicrosporidiaDB:ECANGB1_912"/>
<dbReference type="Pfam" id="PF00076">
    <property type="entry name" value="RRM_1"/>
    <property type="match status" value="1"/>
</dbReference>
<evidence type="ECO:0000313" key="3">
    <source>
        <dbReference type="EMBL" id="ORD94309.1"/>
    </source>
</evidence>